<keyword evidence="1" id="KW-0812">Transmembrane</keyword>
<gene>
    <name evidence="2" type="ORF">J2W91_000857</name>
</gene>
<dbReference type="RefSeq" id="WP_056700436.1">
    <property type="nucleotide sequence ID" value="NZ_JAVDTR010000002.1"/>
</dbReference>
<sequence>MSRISRVCSYCEKPMGADEFKCKSCGNLVATKTAQPERTHMTEDYNPILDRFAIVLLVVITIFFPPIAMTIGGVMLFNDHPYKKDTGKLLVTSALVLMIVFIFIFIGTGTLTISL</sequence>
<evidence type="ECO:0000313" key="2">
    <source>
        <dbReference type="EMBL" id="MDR6722409.1"/>
    </source>
</evidence>
<protein>
    <submittedName>
        <fullName evidence="2">Polyferredoxin</fullName>
    </submittedName>
</protein>
<keyword evidence="1" id="KW-0472">Membrane</keyword>
<proteinExistence type="predicted"/>
<evidence type="ECO:0000313" key="3">
    <source>
        <dbReference type="Proteomes" id="UP001254832"/>
    </source>
</evidence>
<reference evidence="2" key="1">
    <citation type="submission" date="2023-07" db="EMBL/GenBank/DDBJ databases">
        <title>Sorghum-associated microbial communities from plants grown in Nebraska, USA.</title>
        <authorList>
            <person name="Schachtman D."/>
        </authorList>
    </citation>
    <scope>NUCLEOTIDE SEQUENCE</scope>
    <source>
        <strain evidence="2">BE80</strain>
    </source>
</reference>
<dbReference type="AlphaFoldDB" id="A0AAP5GXH0"/>
<evidence type="ECO:0000256" key="1">
    <source>
        <dbReference type="SAM" id="Phobius"/>
    </source>
</evidence>
<feature type="transmembrane region" description="Helical" evidence="1">
    <location>
        <begin position="52"/>
        <end position="77"/>
    </location>
</feature>
<name>A0AAP5GXH0_PAEAM</name>
<dbReference type="EMBL" id="JAVDTR010000002">
    <property type="protein sequence ID" value="MDR6722409.1"/>
    <property type="molecule type" value="Genomic_DNA"/>
</dbReference>
<dbReference type="Proteomes" id="UP001254832">
    <property type="component" value="Unassembled WGS sequence"/>
</dbReference>
<accession>A0AAP5GXH0</accession>
<comment type="caution">
    <text evidence="2">The sequence shown here is derived from an EMBL/GenBank/DDBJ whole genome shotgun (WGS) entry which is preliminary data.</text>
</comment>
<feature type="transmembrane region" description="Helical" evidence="1">
    <location>
        <begin position="89"/>
        <end position="113"/>
    </location>
</feature>
<keyword evidence="1" id="KW-1133">Transmembrane helix</keyword>
<organism evidence="2 3">
    <name type="scientific">Paenibacillus amylolyticus</name>
    <dbReference type="NCBI Taxonomy" id="1451"/>
    <lineage>
        <taxon>Bacteria</taxon>
        <taxon>Bacillati</taxon>
        <taxon>Bacillota</taxon>
        <taxon>Bacilli</taxon>
        <taxon>Bacillales</taxon>
        <taxon>Paenibacillaceae</taxon>
        <taxon>Paenibacillus</taxon>
    </lineage>
</organism>